<evidence type="ECO:0000259" key="1">
    <source>
        <dbReference type="Pfam" id="PF01471"/>
    </source>
</evidence>
<dbReference type="EMBL" id="QJTJ01000018">
    <property type="protein sequence ID" value="PYF05251.1"/>
    <property type="molecule type" value="Genomic_DNA"/>
</dbReference>
<organism evidence="2 3">
    <name type="scientific">Ureibacillus chungkukjangi</name>
    <dbReference type="NCBI Taxonomy" id="1202712"/>
    <lineage>
        <taxon>Bacteria</taxon>
        <taxon>Bacillati</taxon>
        <taxon>Bacillota</taxon>
        <taxon>Bacilli</taxon>
        <taxon>Bacillales</taxon>
        <taxon>Caryophanaceae</taxon>
        <taxon>Ureibacillus</taxon>
    </lineage>
</organism>
<evidence type="ECO:0000313" key="2">
    <source>
        <dbReference type="EMBL" id="PYF05251.1"/>
    </source>
</evidence>
<name>A0A318TK34_9BACL</name>
<dbReference type="OrthoDB" id="9794294at2"/>
<accession>A0A318TK34</accession>
<sequence length="85" mass="8837">TSTKATTSTKAVAKSYPVLKVGSKGTAVTNLQSKLIKARIYKGKATGTYDTATKNAVIAFQKKYKLAADGIAGPATLGKMDSVIK</sequence>
<reference evidence="2 3" key="1">
    <citation type="submission" date="2018-06" db="EMBL/GenBank/DDBJ databases">
        <title>Genomic Encyclopedia of Archaeal and Bacterial Type Strains, Phase II (KMG-II): from individual species to whole genera.</title>
        <authorList>
            <person name="Goeker M."/>
        </authorList>
    </citation>
    <scope>NUCLEOTIDE SEQUENCE [LARGE SCALE GENOMIC DNA]</scope>
    <source>
        <strain evidence="2 3">KACC 16626</strain>
    </source>
</reference>
<gene>
    <name evidence="2" type="ORF">BJ095_11869</name>
</gene>
<dbReference type="Pfam" id="PF01471">
    <property type="entry name" value="PG_binding_1"/>
    <property type="match status" value="1"/>
</dbReference>
<dbReference type="SUPFAM" id="SSF47090">
    <property type="entry name" value="PGBD-like"/>
    <property type="match status" value="1"/>
</dbReference>
<comment type="caution">
    <text evidence="2">The sequence shown here is derived from an EMBL/GenBank/DDBJ whole genome shotgun (WGS) entry which is preliminary data.</text>
</comment>
<evidence type="ECO:0000313" key="3">
    <source>
        <dbReference type="Proteomes" id="UP000247416"/>
    </source>
</evidence>
<dbReference type="InterPro" id="IPR036366">
    <property type="entry name" value="PGBDSf"/>
</dbReference>
<dbReference type="AlphaFoldDB" id="A0A318TK34"/>
<dbReference type="RefSeq" id="WP_146223220.1">
    <property type="nucleotide sequence ID" value="NZ_QJTJ01000018.1"/>
</dbReference>
<dbReference type="Gene3D" id="1.10.101.10">
    <property type="entry name" value="PGBD-like superfamily/PGBD"/>
    <property type="match status" value="1"/>
</dbReference>
<feature type="domain" description="Peptidoglycan binding-like" evidence="1">
    <location>
        <begin position="25"/>
        <end position="80"/>
    </location>
</feature>
<dbReference type="InterPro" id="IPR002477">
    <property type="entry name" value="Peptidoglycan-bd-like"/>
</dbReference>
<dbReference type="InterPro" id="IPR036365">
    <property type="entry name" value="PGBD-like_sf"/>
</dbReference>
<dbReference type="Proteomes" id="UP000247416">
    <property type="component" value="Unassembled WGS sequence"/>
</dbReference>
<feature type="non-terminal residue" evidence="2">
    <location>
        <position position="1"/>
    </location>
</feature>
<proteinExistence type="predicted"/>
<protein>
    <submittedName>
        <fullName evidence="2">Putative peptidoglycan binding protein</fullName>
    </submittedName>
</protein>
<keyword evidence="3" id="KW-1185">Reference proteome</keyword>